<keyword evidence="5" id="KW-0256">Endoplasmic reticulum</keyword>
<evidence type="ECO:0000256" key="11">
    <source>
        <dbReference type="SAM" id="SignalP"/>
    </source>
</evidence>
<dbReference type="InterPro" id="IPR046357">
    <property type="entry name" value="PPIase_dom_sf"/>
</dbReference>
<dbReference type="FunFam" id="3.10.50.40:FF:000016">
    <property type="entry name" value="Peptidylprolyl isomerase"/>
    <property type="match status" value="1"/>
</dbReference>
<evidence type="ECO:0000313" key="14">
    <source>
        <dbReference type="Proteomes" id="UP001497497"/>
    </source>
</evidence>
<dbReference type="Proteomes" id="UP001497497">
    <property type="component" value="Unassembled WGS sequence"/>
</dbReference>
<evidence type="ECO:0000259" key="12">
    <source>
        <dbReference type="PROSITE" id="PS50059"/>
    </source>
</evidence>
<protein>
    <recommendedName>
        <fullName evidence="10">peptidylprolyl isomerase</fullName>
        <ecNumber evidence="10">5.2.1.8</ecNumber>
    </recommendedName>
</protein>
<dbReference type="PANTHER" id="PTHR45779">
    <property type="entry name" value="PEPTIDYLPROLYL ISOMERASE"/>
    <property type="match status" value="1"/>
</dbReference>
<evidence type="ECO:0000256" key="8">
    <source>
        <dbReference type="ARBA" id="ARBA00024206"/>
    </source>
</evidence>
<feature type="chain" id="PRO_5043449736" description="peptidylprolyl isomerase" evidence="11">
    <location>
        <begin position="24"/>
        <end position="142"/>
    </location>
</feature>
<evidence type="ECO:0000256" key="5">
    <source>
        <dbReference type="ARBA" id="ARBA00022824"/>
    </source>
</evidence>
<dbReference type="InterPro" id="IPR001179">
    <property type="entry name" value="PPIase_FKBP_dom"/>
</dbReference>
<dbReference type="GO" id="GO:0003755">
    <property type="term" value="F:peptidyl-prolyl cis-trans isomerase activity"/>
    <property type="evidence" value="ECO:0007669"/>
    <property type="project" value="UniProtKB-KW"/>
</dbReference>
<comment type="catalytic activity">
    <reaction evidence="1 10">
        <text>[protein]-peptidylproline (omega=180) = [protein]-peptidylproline (omega=0)</text>
        <dbReference type="Rhea" id="RHEA:16237"/>
        <dbReference type="Rhea" id="RHEA-COMP:10747"/>
        <dbReference type="Rhea" id="RHEA-COMP:10748"/>
        <dbReference type="ChEBI" id="CHEBI:83833"/>
        <dbReference type="ChEBI" id="CHEBI:83834"/>
        <dbReference type="EC" id="5.2.1.8"/>
    </reaction>
</comment>
<dbReference type="PROSITE" id="PS50059">
    <property type="entry name" value="FKBP_PPIASE"/>
    <property type="match status" value="1"/>
</dbReference>
<name>A0AAV2IQ47_LYMST</name>
<dbReference type="SUPFAM" id="SSF54534">
    <property type="entry name" value="FKBP-like"/>
    <property type="match status" value="1"/>
</dbReference>
<keyword evidence="6 10" id="KW-0697">Rotamase</keyword>
<dbReference type="AlphaFoldDB" id="A0AAV2IQ47"/>
<evidence type="ECO:0000256" key="7">
    <source>
        <dbReference type="ARBA" id="ARBA00023235"/>
    </source>
</evidence>
<keyword evidence="14" id="KW-1185">Reference proteome</keyword>
<dbReference type="GO" id="GO:0005783">
    <property type="term" value="C:endoplasmic reticulum"/>
    <property type="evidence" value="ECO:0007669"/>
    <property type="project" value="UniProtKB-SubCell"/>
</dbReference>
<dbReference type="EMBL" id="CAXITT010001130">
    <property type="protein sequence ID" value="CAL1547980.1"/>
    <property type="molecule type" value="Genomic_DNA"/>
</dbReference>
<comment type="similarity">
    <text evidence="8">Belongs to the FKBP-type PPIase family. FKBP2 subfamily.</text>
</comment>
<evidence type="ECO:0000256" key="1">
    <source>
        <dbReference type="ARBA" id="ARBA00000971"/>
    </source>
</evidence>
<keyword evidence="7 10" id="KW-0413">Isomerase</keyword>
<comment type="caution">
    <text evidence="13">The sequence shown here is derived from an EMBL/GenBank/DDBJ whole genome shotgun (WGS) entry which is preliminary data.</text>
</comment>
<gene>
    <name evidence="13" type="ORF">GSLYS_00021297001</name>
</gene>
<dbReference type="InterPro" id="IPR044609">
    <property type="entry name" value="FKBP2/11"/>
</dbReference>
<evidence type="ECO:0000256" key="9">
    <source>
        <dbReference type="ARBA" id="ARBA00064679"/>
    </source>
</evidence>
<dbReference type="EC" id="5.2.1.8" evidence="10"/>
<evidence type="ECO:0000256" key="4">
    <source>
        <dbReference type="ARBA" id="ARBA00022729"/>
    </source>
</evidence>
<reference evidence="13 14" key="1">
    <citation type="submission" date="2024-04" db="EMBL/GenBank/DDBJ databases">
        <authorList>
            <consortium name="Genoscope - CEA"/>
            <person name="William W."/>
        </authorList>
    </citation>
    <scope>NUCLEOTIDE SEQUENCE [LARGE SCALE GENOMIC DNA]</scope>
</reference>
<evidence type="ECO:0000256" key="10">
    <source>
        <dbReference type="PROSITE-ProRule" id="PRU00277"/>
    </source>
</evidence>
<organism evidence="13 14">
    <name type="scientific">Lymnaea stagnalis</name>
    <name type="common">Great pond snail</name>
    <name type="synonym">Helix stagnalis</name>
    <dbReference type="NCBI Taxonomy" id="6523"/>
    <lineage>
        <taxon>Eukaryota</taxon>
        <taxon>Metazoa</taxon>
        <taxon>Spiralia</taxon>
        <taxon>Lophotrochozoa</taxon>
        <taxon>Mollusca</taxon>
        <taxon>Gastropoda</taxon>
        <taxon>Heterobranchia</taxon>
        <taxon>Euthyneura</taxon>
        <taxon>Panpulmonata</taxon>
        <taxon>Hygrophila</taxon>
        <taxon>Lymnaeoidea</taxon>
        <taxon>Lymnaeidae</taxon>
        <taxon>Lymnaea</taxon>
    </lineage>
</organism>
<sequence length="142" mass="16005">MQKTNIIMLLLPILLVIIKESGAEKEKKLQIGIKKRVDPEKCKIKSRKGDILHMHYTGKLEDGTEFDSSLSRKEPFVFTLGTGQVIKGWDQGLLNMCEEEKRKLVIPADMGYGDRGAPPKIPGGATLVFEVELIKIERKEEL</sequence>
<dbReference type="PANTHER" id="PTHR45779:SF7">
    <property type="entry name" value="PEPTIDYLPROLYL ISOMERASE"/>
    <property type="match status" value="1"/>
</dbReference>
<evidence type="ECO:0000256" key="2">
    <source>
        <dbReference type="ARBA" id="ARBA00002388"/>
    </source>
</evidence>
<comment type="subunit">
    <text evidence="9">Interacts with ARFGEF1/BIG1 and the C-terminal of EPB41L2.</text>
</comment>
<comment type="function">
    <text evidence="2">PPIases accelerate the folding of proteins. It catalyzes the cis-trans isomerization of proline imidic peptide bonds in oligopeptides.</text>
</comment>
<keyword evidence="4 11" id="KW-0732">Signal</keyword>
<evidence type="ECO:0000256" key="3">
    <source>
        <dbReference type="ARBA" id="ARBA00004240"/>
    </source>
</evidence>
<proteinExistence type="inferred from homology"/>
<feature type="signal peptide" evidence="11">
    <location>
        <begin position="1"/>
        <end position="23"/>
    </location>
</feature>
<evidence type="ECO:0000313" key="13">
    <source>
        <dbReference type="EMBL" id="CAL1547980.1"/>
    </source>
</evidence>
<feature type="domain" description="PPIase FKBP-type" evidence="12">
    <location>
        <begin position="49"/>
        <end position="137"/>
    </location>
</feature>
<comment type="subcellular location">
    <subcellularLocation>
        <location evidence="3">Endoplasmic reticulum</location>
    </subcellularLocation>
</comment>
<dbReference type="Gene3D" id="3.10.50.40">
    <property type="match status" value="1"/>
</dbReference>
<dbReference type="Pfam" id="PF00254">
    <property type="entry name" value="FKBP_C"/>
    <property type="match status" value="1"/>
</dbReference>
<accession>A0AAV2IQ47</accession>
<evidence type="ECO:0000256" key="6">
    <source>
        <dbReference type="ARBA" id="ARBA00023110"/>
    </source>
</evidence>